<dbReference type="InterPro" id="IPR019734">
    <property type="entry name" value="TPR_rpt"/>
</dbReference>
<dbReference type="Gene3D" id="3.40.50.300">
    <property type="entry name" value="P-loop containing nucleotide triphosphate hydrolases"/>
    <property type="match status" value="1"/>
</dbReference>
<name>A0ABP9TEG3_9ACTN</name>
<sequence length="727" mass="78820">MVAGHGGVAAGRLEVGQLVVAASSSSGPRIVTLTAPMGLRHARHPLRGRTELLLELQRQCEGQGDGRLHVLHGLSGSGKTAVALEFAHRLQFRLGASFSRCTWWIDARQAALFEGGLRSMARRVGVPESVVDADEVVDVLWHRLSQADWPWLLVVDGVDDPSLLDGPGQLAAGTGWIRPHSCPCGLVLVTTCDGTPHVWGAGAVLRPVLPLPERDAARVLTDHAGPGVEPVDGAFRLARRLGGLPLALRMAGDYLAEVNEMPEAFRDADMPAGFDAFVRALDEPVGRDLSPAPMIADMRLLALGLLERRGFTYTAPLLELLSGFADAPVPYTLVLRTPLLRGREGLEEVDGTAVWRSLRALAALSMVDLSPATGAEVSADQAAVPTTVRVHPLIRDLSRSPRYFPLVVTLLAHASDTSQAGKPEEPGTWAEWTLLAPHVLHLVEQETALAQAPAEVQILGASAAEMGARYLQARGLARQAEAVFSKVVQWRTRLLGPSDPETLTAQHNLAAALHDVGELVQAEAVYRRVWQGHCARQGADHPHGLTARHELGRVLHDLGRLAEAEEHLSAVLESRRRLQGDGHGHTLSARHELARVLHDLGRWEEARREYEEVLMARRRDLDENHPRTLTVLHNLACLAQDEGLLEEALEQLREVHVTRSRVLGGAHPQTLSTAYRLGCVLRDLGSAADAYALLRQVHTELSSSLGDRHAHARRAALALRTLPSVPG</sequence>
<evidence type="ECO:0000313" key="2">
    <source>
        <dbReference type="Proteomes" id="UP001499878"/>
    </source>
</evidence>
<dbReference type="SMART" id="SM00028">
    <property type="entry name" value="TPR"/>
    <property type="match status" value="3"/>
</dbReference>
<evidence type="ECO:0000313" key="1">
    <source>
        <dbReference type="EMBL" id="GAA5217682.1"/>
    </source>
</evidence>
<dbReference type="Proteomes" id="UP001499878">
    <property type="component" value="Unassembled WGS sequence"/>
</dbReference>
<dbReference type="InterPro" id="IPR011990">
    <property type="entry name" value="TPR-like_helical_dom_sf"/>
</dbReference>
<reference evidence="2" key="1">
    <citation type="journal article" date="2019" name="Int. J. Syst. Evol. Microbiol.">
        <title>The Global Catalogue of Microorganisms (GCM) 10K type strain sequencing project: providing services to taxonomists for standard genome sequencing and annotation.</title>
        <authorList>
            <consortium name="The Broad Institute Genomics Platform"/>
            <consortium name="The Broad Institute Genome Sequencing Center for Infectious Disease"/>
            <person name="Wu L."/>
            <person name="Ma J."/>
        </authorList>
    </citation>
    <scope>NUCLEOTIDE SEQUENCE [LARGE SCALE GENOMIC DNA]</scope>
    <source>
        <strain evidence="2">JCM 18306</strain>
    </source>
</reference>
<dbReference type="InterPro" id="IPR027417">
    <property type="entry name" value="P-loop_NTPase"/>
</dbReference>
<dbReference type="PANTHER" id="PTHR46082">
    <property type="entry name" value="ATP/GTP-BINDING PROTEIN-RELATED"/>
    <property type="match status" value="1"/>
</dbReference>
<dbReference type="SUPFAM" id="SSF48452">
    <property type="entry name" value="TPR-like"/>
    <property type="match status" value="2"/>
</dbReference>
<dbReference type="PRINTS" id="PR00364">
    <property type="entry name" value="DISEASERSIST"/>
</dbReference>
<comment type="caution">
    <text evidence="1">The sequence shown here is derived from an EMBL/GenBank/DDBJ whole genome shotgun (WGS) entry which is preliminary data.</text>
</comment>
<keyword evidence="2" id="KW-1185">Reference proteome</keyword>
<dbReference type="InterPro" id="IPR053137">
    <property type="entry name" value="NLR-like"/>
</dbReference>
<proteinExistence type="predicted"/>
<organism evidence="1 2">
    <name type="scientific">Streptomyces thinghirensis</name>
    <dbReference type="NCBI Taxonomy" id="551547"/>
    <lineage>
        <taxon>Bacteria</taxon>
        <taxon>Bacillati</taxon>
        <taxon>Actinomycetota</taxon>
        <taxon>Actinomycetes</taxon>
        <taxon>Kitasatosporales</taxon>
        <taxon>Streptomycetaceae</taxon>
        <taxon>Streptomyces</taxon>
    </lineage>
</organism>
<protein>
    <submittedName>
        <fullName evidence="1">Tetratricopeptide repeat protein</fullName>
    </submittedName>
</protein>
<dbReference type="PANTHER" id="PTHR46082:SF6">
    <property type="entry name" value="AAA+ ATPASE DOMAIN-CONTAINING PROTEIN-RELATED"/>
    <property type="match status" value="1"/>
</dbReference>
<gene>
    <name evidence="1" type="ORF">GCM10023323_75640</name>
</gene>
<dbReference type="Gene3D" id="1.25.40.10">
    <property type="entry name" value="Tetratricopeptide repeat domain"/>
    <property type="match status" value="2"/>
</dbReference>
<dbReference type="Pfam" id="PF13424">
    <property type="entry name" value="TPR_12"/>
    <property type="match status" value="3"/>
</dbReference>
<accession>A0ABP9TEG3</accession>
<dbReference type="EMBL" id="BAABJR010000034">
    <property type="protein sequence ID" value="GAA5217682.1"/>
    <property type="molecule type" value="Genomic_DNA"/>
</dbReference>
<dbReference type="SUPFAM" id="SSF52540">
    <property type="entry name" value="P-loop containing nucleoside triphosphate hydrolases"/>
    <property type="match status" value="1"/>
</dbReference>